<dbReference type="Pfam" id="PF00480">
    <property type="entry name" value="ROK"/>
    <property type="match status" value="1"/>
</dbReference>
<accession>A0ABY7YP45</accession>
<dbReference type="SUPFAM" id="SSF53067">
    <property type="entry name" value="Actin-like ATPase domain"/>
    <property type="match status" value="1"/>
</dbReference>
<proteinExistence type="predicted"/>
<name>A0ABY7YP45_9HYPH</name>
<reference evidence="1 2" key="1">
    <citation type="submission" date="2023-02" db="EMBL/GenBank/DDBJ databases">
        <title>Devosia algicola sp. nov., isolated from the phycosphere of marine algae.</title>
        <authorList>
            <person name="Kim J.M."/>
            <person name="Lee J.K."/>
            <person name="Choi B.J."/>
            <person name="Bayburt H."/>
            <person name="Jeon C.O."/>
        </authorList>
    </citation>
    <scope>NUCLEOTIDE SEQUENCE [LARGE SCALE GENOMIC DNA]</scope>
    <source>
        <strain evidence="1 2">G20-9</strain>
    </source>
</reference>
<dbReference type="PANTHER" id="PTHR18964:SF169">
    <property type="entry name" value="N-ACETYLMANNOSAMINE KINASE"/>
    <property type="match status" value="1"/>
</dbReference>
<dbReference type="InterPro" id="IPR000600">
    <property type="entry name" value="ROK"/>
</dbReference>
<dbReference type="EMBL" id="CP118246">
    <property type="protein sequence ID" value="WDR03019.1"/>
    <property type="molecule type" value="Genomic_DNA"/>
</dbReference>
<protein>
    <submittedName>
        <fullName evidence="1">ROK family protein</fullName>
    </submittedName>
</protein>
<evidence type="ECO:0000313" key="1">
    <source>
        <dbReference type="EMBL" id="WDR03019.1"/>
    </source>
</evidence>
<sequence>MARWRPSLQVATDRSGGPDHWISAVAEATAEWRGRYKSLGCAVTGLVENGTWSPLNKSTLDIPRDFPLAESLTAKFGVPALAANDAQSAAWGEFRQGAGVGEDMVFLTISTGIGGGIVVNGRLLGGLAGHYGILRSPSLDKRFPIEDEVSGRWMAAEAERAGHACDAAGVFGAAREGAAWAEKIVARSANTVALLCQDIQLTLDPRRIVIGGGIGMADGFIDRIRAALPDLGPRCRPQIVPAKCGRHAGAIGVAELAAAAL</sequence>
<keyword evidence="2" id="KW-1185">Reference proteome</keyword>
<dbReference type="InterPro" id="IPR043129">
    <property type="entry name" value="ATPase_NBD"/>
</dbReference>
<dbReference type="Gene3D" id="3.30.420.40">
    <property type="match status" value="2"/>
</dbReference>
<organism evidence="1 2">
    <name type="scientific">Devosia algicola</name>
    <dbReference type="NCBI Taxonomy" id="3026418"/>
    <lineage>
        <taxon>Bacteria</taxon>
        <taxon>Pseudomonadati</taxon>
        <taxon>Pseudomonadota</taxon>
        <taxon>Alphaproteobacteria</taxon>
        <taxon>Hyphomicrobiales</taxon>
        <taxon>Devosiaceae</taxon>
        <taxon>Devosia</taxon>
    </lineage>
</organism>
<evidence type="ECO:0000313" key="2">
    <source>
        <dbReference type="Proteomes" id="UP001220530"/>
    </source>
</evidence>
<gene>
    <name evidence="1" type="ORF">PSQ19_02075</name>
</gene>
<dbReference type="PANTHER" id="PTHR18964">
    <property type="entry name" value="ROK (REPRESSOR, ORF, KINASE) FAMILY"/>
    <property type="match status" value="1"/>
</dbReference>
<dbReference type="Proteomes" id="UP001220530">
    <property type="component" value="Chromosome"/>
</dbReference>